<feature type="transmembrane region" description="Helical" evidence="1">
    <location>
        <begin position="80"/>
        <end position="103"/>
    </location>
</feature>
<evidence type="ECO:0000313" key="2">
    <source>
        <dbReference type="EMBL" id="NOU97025.1"/>
    </source>
</evidence>
<keyword evidence="1" id="KW-1133">Transmembrane helix</keyword>
<dbReference type="EMBL" id="WHOD01000105">
    <property type="protein sequence ID" value="NOU97025.1"/>
    <property type="molecule type" value="Genomic_DNA"/>
</dbReference>
<keyword evidence="3" id="KW-1185">Reference proteome</keyword>
<comment type="caution">
    <text evidence="2">The sequence shown here is derived from an EMBL/GenBank/DDBJ whole genome shotgun (WGS) entry which is preliminary data.</text>
</comment>
<accession>A0A972GVS2</accession>
<feature type="transmembrane region" description="Helical" evidence="1">
    <location>
        <begin position="6"/>
        <end position="30"/>
    </location>
</feature>
<sequence>MFGTLLFLHLTGLIIWLGALFAIVVMLFMLRKQLGSQEPNKMAKRIIRSFSMFAHPSAVIVLISGVIMIIQMGMGSGKPIWLNVMEKGGGTIILLALILTGILGSKIKKRLSTAEQPQQVKLSGYLVSLSSMIVLALSVVLIVSLKI</sequence>
<organism evidence="2 3">
    <name type="scientific">Paenibacillus foliorum</name>
    <dbReference type="NCBI Taxonomy" id="2654974"/>
    <lineage>
        <taxon>Bacteria</taxon>
        <taxon>Bacillati</taxon>
        <taxon>Bacillota</taxon>
        <taxon>Bacilli</taxon>
        <taxon>Bacillales</taxon>
        <taxon>Paenibacillaceae</taxon>
        <taxon>Paenibacillus</taxon>
    </lineage>
</organism>
<protein>
    <recommendedName>
        <fullName evidence="4">Copper resistance protein D domain-containing protein</fullName>
    </recommendedName>
</protein>
<dbReference type="AlphaFoldDB" id="A0A972GVS2"/>
<dbReference type="Proteomes" id="UP000641588">
    <property type="component" value="Unassembled WGS sequence"/>
</dbReference>
<keyword evidence="1" id="KW-0472">Membrane</keyword>
<gene>
    <name evidence="2" type="ORF">GC093_27935</name>
</gene>
<evidence type="ECO:0000313" key="3">
    <source>
        <dbReference type="Proteomes" id="UP000641588"/>
    </source>
</evidence>
<dbReference type="RefSeq" id="WP_171655259.1">
    <property type="nucleotide sequence ID" value="NZ_WHOD01000105.1"/>
</dbReference>
<evidence type="ECO:0008006" key="4">
    <source>
        <dbReference type="Google" id="ProtNLM"/>
    </source>
</evidence>
<feature type="transmembrane region" description="Helical" evidence="1">
    <location>
        <begin position="124"/>
        <end position="145"/>
    </location>
</feature>
<keyword evidence="1" id="KW-0812">Transmembrane</keyword>
<feature type="transmembrane region" description="Helical" evidence="1">
    <location>
        <begin position="50"/>
        <end position="74"/>
    </location>
</feature>
<evidence type="ECO:0000256" key="1">
    <source>
        <dbReference type="SAM" id="Phobius"/>
    </source>
</evidence>
<reference evidence="2" key="1">
    <citation type="submission" date="2019-10" db="EMBL/GenBank/DDBJ databases">
        <title>Description of Paenibacillus glebae sp. nov.</title>
        <authorList>
            <person name="Carlier A."/>
            <person name="Qi S."/>
        </authorList>
    </citation>
    <scope>NUCLEOTIDE SEQUENCE</scope>
    <source>
        <strain evidence="2">LMG 31456</strain>
    </source>
</reference>
<proteinExistence type="predicted"/>
<name>A0A972GVS2_9BACL</name>